<dbReference type="InterPro" id="IPR046541">
    <property type="entry name" value="DUF6606"/>
</dbReference>
<dbReference type="OrthoDB" id="3182339at2759"/>
<organism evidence="11 12">
    <name type="scientific">Pseudomassariella vexata</name>
    <dbReference type="NCBI Taxonomy" id="1141098"/>
    <lineage>
        <taxon>Eukaryota</taxon>
        <taxon>Fungi</taxon>
        <taxon>Dikarya</taxon>
        <taxon>Ascomycota</taxon>
        <taxon>Pezizomycotina</taxon>
        <taxon>Sordariomycetes</taxon>
        <taxon>Xylariomycetidae</taxon>
        <taxon>Amphisphaeriales</taxon>
        <taxon>Pseudomassariaceae</taxon>
        <taxon>Pseudomassariella</taxon>
    </lineage>
</organism>
<keyword evidence="12" id="KW-1185">Reference proteome</keyword>
<proteinExistence type="predicted"/>
<evidence type="ECO:0000259" key="9">
    <source>
        <dbReference type="Pfam" id="PF12359"/>
    </source>
</evidence>
<evidence type="ECO:0000256" key="2">
    <source>
        <dbReference type="ARBA" id="ARBA00012759"/>
    </source>
</evidence>
<dbReference type="GO" id="GO:0006508">
    <property type="term" value="P:proteolysis"/>
    <property type="evidence" value="ECO:0007669"/>
    <property type="project" value="UniProtKB-KW"/>
</dbReference>
<evidence type="ECO:0000259" key="8">
    <source>
        <dbReference type="Pfam" id="PF12340"/>
    </source>
</evidence>
<name>A0A1Y2E7V6_9PEZI</name>
<sequence>MPSTIPISQDAFMYQVHHIFLPPKLPQKDDFDASHEQELLKNVLSAMETFKGYIDHSPNFEAAIGMVRTMIRSRQGGFLSTEFVNSVLLNMKDGDCLGFCVRSQNFGLLLTRVEEVVRFEGFELLASNSQVIGCKGRLRRTFPNTCVELSFRRFKDPSFPEMLADLIVELDRTTHPSCRPKAAKAKKAQDEVRETVNPNLLFMVNGILRGLGDGCAYKQILKHSREETLYHDSKVGWHRSACWLFLRVSLQLALDREETDQSLFKELMAFLMGTLLEQGISMNLPSHLLHCMLAKVNRRHLKLLNVLGSESKPRWVSYTLDMMQRASSRLQETWSLIQKDNIRPIKLSKLEKVQFDEDTRLSLANLKPYLDGVSDPKRCTSSRAPSDRNGGFAFSRARVDCLPSPSFDGEPSIYLQLIDFENWVSESLQTWLTSHASSRSTWKDLSGLLENYHSAASKAYDKNPINLSHMWLTSMELWVAVDASVVSRCGLLHDYKIGFPIGLLEPLTLVTKDQMTRLRKVEEYLSRRDGQAKHNYPQAFEGFGRPDAFAARFYKGSEEHRALHEKILQSAKKARLEKLQELESKKRTYNDLKARHSCTTHDQHEVEMYLGWEQQCLASCSKCRLQHEMCSMKISVHEWPLPDQQNEAEAVVFELQVPDFIACWRRITLKLLIDMLKDRDLSLSGNGNVYYAVEHSDLAPFVSNASNSRLQLGSTVKPFTVAHYRNLLVSEADRSKVCQNHGCQYEYYDTQHTEQVSRLLGKSAIPRKCSFAHLSSFPVPQWIGGCDHTSNQVVAQQFLSPQSMVLEEFKAFGHIRSGPRLQWYQILTQLMVTSVDLNKVETALLFLQAAYQAGPNIDGAPSPYRDSHRVLASREFGQPFLRGLWTTLARVEGSWECEVTLLILSCLCTRLLSCSPMADIHRGCFKLLARIRLLSRRWVTILVEKWSASAVEADRNELNQQGLRMALVCISTYDVDHRNLQHILSTDEAITHFIEVSIIIHDSHNQNGPPPPGSALTLIGLQLWQRLCYRVQKFVSGRIERLRHCLDQAVRTFWQTYQPGHASWSLIDSETRAHILVSTSSCDLPVSLNLLDGSLLVDGRPLSRLPSAYQNHLTYLQLFGTQVISIVPSDQTGMEFSATRTQHGWTVHFAMAQGDLIIRAQIDDSIWEFIPPWKLAGDFPTEFTNSYSHWLNVDTGMVEFRLFDEPWKSGDLLWRTYPIDGRLVLRSDNLRLIDPESETAAILAEAFRPIEDSGFINIFLNTISNTLEINLCRYDLSFTLEASSSALRSKNHRGMLIDGDQSLQSLIGLQTRLILRPESPTSNDMRLVIIPQGALSSESGKWGHPVTRINPITSAQSSVVGYPAVIPRRKYDFFRVNIALGQLVDSGSLQSKLLLCHIHAATSHCLPDPLTCRTGTEQALRILRSAAMSSFERLTNQDITMLSDISFMSPRRRFYPEHLRVMQEIKWRAVYDPLAQNDEFFQVVQEIMRKGMSCEMFFPDKRSIEELKGIETDLAKRALIRNSTFRVDGFGAEHHTSIHDRHYRGRDQIEGSALEKLEREAYQITRNLATGKQYLLVQPLLSPQTLYRVMGSEVDGSTALFPPESCKFNHGWLDKPSDSIGRKWCRIQKYLSRVDLRRSKYDLISFFSALVFAEEADLQVIQVLLAIACVPALRTLPQPQFATYKLSDGIYPQTSKLKQCIEYKEYDFTLCPEFRLEQLHRETTSRYLARRTQAWKSKVAKVSQIFVSQLTRQWQAQVPNEPSGEQFTTYFNVAAVMPEIHGCFESWHKNLQLEEHLKVIISNLEKLTVDPYDVESYVTTETRLGPAERGPVQTYIAGSDLFSHDAPTMKCKAPSGFEDWCQPAASETHPTNSVTNRSGDQDGGSLADSFQTVLDTLRVWAIREYQHEYVNSLEASSQSPTLEADPGAVLRNDKDLLRLSLEQHVHYCSSQAASFQADLFKHLRGSEDSLGIAFSSKCFPRISPIFLLEQLNRHNWGKLTMAWRQCIVEWAVSLTHLQRAQRMLATAGKTNELMKEVKNVGHSWDPMEFPESLLLEVESGLMIRDVQEKIAAPMRNSSGNSCMQLNMGEGKSSVIVQIVAAVLANGKQLVRVLVAKPQSKQMRHMLITKLGGLLDRQVFFLPFSRSVGIDSQKIQQIQYTLETCMKTGGVLLVQPEHLLSLKLMGIESVGAKDETGCNRRDLSKGAQLIRLQNFMDTHSRDIVDESDENFSVKFELVYTIGTQSAIEMSPDRWIIIQSVLSLVQRYAPEIQRSNPGGVDLGKSVHGGQFATLRLLNNSATQLLLRKVAQHICNNGLHGLATGHQKPVIRQAVFTYITEFLLTDEASLVEKDEAGFFCGTAKSILLLLRGLFAGGVLAFAFGQKRWRVNYGLTSRNPPTMLAVPYRAKDSPAPRAEFSHPDMVIMLTCLSYYYGGLSNDELDICFEQLKRSDQAENEFASWAESSPALLPAFRQLGGVNLKDREQCLEHIFPALSYSKVVIDFYLHTITFPKEMVEFPMKLSASGWDLAKPKAHALTGFSGTCDSKYLLPLDIQHLNLPEQSHTNATVLRCLLRPENLVKNLALEIDSISLLEAVAMNDPPIDVILDVGALIIEMSNAEVARKWLELEKDVGKQATIFVNEEDELLVVNRQGSVEPFLTSPYARHTESCLVFLDEAHTRGIDISLPDHYRAATTLGPRLTKDRLVQACMRMRKLGKGQSVVFFIPHEIQDKIRSCKVLSATSPLTKADVLCWAISETWHETERSIPLWALQGLKHQRQEIVWNSKIKEKASLSLLTGTDLDEYFEDEAMSLEQRYKPKNQKTSELFESQMKNPKLESRRAQIELIRDKCERFEVLGFSSATLQEEQERELAPEIEQERQIENPPSMKPCMHKLHPEVKALVQQGTIPILGMGGLLPAFRSLHKSSAAQAANMNMSEFGQDLLVTADFARTVHLTLGSCSDAFHRSVHWILSLKQYPRVLVILSPWEANKLLPKIELSKYVHLHCYAPRPNMSFPTLQDLSLFTQPPLPPGWTAPRRAVMQMCLFAGELYFESMHEYTELCAYLGLSCVPNDGVSSVAADGFVGRGGASPECCFTSSPTMFLRALISNIRRDRQDISRTHVGRMLVGEILTEKEFIDEPRG</sequence>
<feature type="domain" description="DUF6606" evidence="10">
    <location>
        <begin position="16"/>
        <end position="277"/>
    </location>
</feature>
<protein>
    <recommendedName>
        <fullName evidence="2">ubiquitinyl hydrolase 1</fullName>
        <ecNumber evidence="2">3.4.19.12</ecNumber>
    </recommendedName>
</protein>
<feature type="domain" description="DUF3645" evidence="9">
    <location>
        <begin position="2393"/>
        <end position="2426"/>
    </location>
</feature>
<dbReference type="InterPro" id="IPR051346">
    <property type="entry name" value="OTU_Deubiquitinase"/>
</dbReference>
<evidence type="ECO:0000313" key="12">
    <source>
        <dbReference type="Proteomes" id="UP000193689"/>
    </source>
</evidence>
<dbReference type="InParanoid" id="A0A1Y2E7V6"/>
<evidence type="ECO:0000256" key="5">
    <source>
        <dbReference type="ARBA" id="ARBA00022801"/>
    </source>
</evidence>
<dbReference type="PANTHER" id="PTHR13367:SF34">
    <property type="match status" value="1"/>
</dbReference>
<dbReference type="Pfam" id="PF20255">
    <property type="entry name" value="DUF6606"/>
    <property type="match status" value="1"/>
</dbReference>
<dbReference type="RefSeq" id="XP_040718141.1">
    <property type="nucleotide sequence ID" value="XM_040858173.1"/>
</dbReference>
<dbReference type="Proteomes" id="UP000193689">
    <property type="component" value="Unassembled WGS sequence"/>
</dbReference>
<dbReference type="GO" id="GO:0004843">
    <property type="term" value="F:cysteine-type deubiquitinase activity"/>
    <property type="evidence" value="ECO:0007669"/>
    <property type="project" value="UniProtKB-EC"/>
</dbReference>
<gene>
    <name evidence="11" type="ORF">BCR38DRAFT_407490</name>
</gene>
<dbReference type="InterPro" id="IPR022105">
    <property type="entry name" value="DUF3645"/>
</dbReference>
<keyword evidence="3" id="KW-0645">Protease</keyword>
<keyword evidence="5" id="KW-0378">Hydrolase</keyword>
<evidence type="ECO:0000256" key="7">
    <source>
        <dbReference type="SAM" id="MobiDB-lite"/>
    </source>
</evidence>
<evidence type="ECO:0000313" key="11">
    <source>
        <dbReference type="EMBL" id="ORY67517.1"/>
    </source>
</evidence>
<evidence type="ECO:0000256" key="3">
    <source>
        <dbReference type="ARBA" id="ARBA00022670"/>
    </source>
</evidence>
<dbReference type="PANTHER" id="PTHR13367">
    <property type="entry name" value="UBIQUITIN THIOESTERASE"/>
    <property type="match status" value="1"/>
</dbReference>
<evidence type="ECO:0000256" key="6">
    <source>
        <dbReference type="ARBA" id="ARBA00022807"/>
    </source>
</evidence>
<evidence type="ECO:0000256" key="1">
    <source>
        <dbReference type="ARBA" id="ARBA00000707"/>
    </source>
</evidence>
<evidence type="ECO:0000259" key="10">
    <source>
        <dbReference type="Pfam" id="PF20255"/>
    </source>
</evidence>
<feature type="region of interest" description="Disordered" evidence="7">
    <location>
        <begin position="1863"/>
        <end position="1885"/>
    </location>
</feature>
<comment type="catalytic activity">
    <reaction evidence="1">
        <text>Thiol-dependent hydrolysis of ester, thioester, amide, peptide and isopeptide bonds formed by the C-terminal Gly of ubiquitin (a 76-residue protein attached to proteins as an intracellular targeting signal).</text>
        <dbReference type="EC" id="3.4.19.12"/>
    </reaction>
</comment>
<reference evidence="11 12" key="1">
    <citation type="submission" date="2016-07" db="EMBL/GenBank/DDBJ databases">
        <title>Pervasive Adenine N6-methylation of Active Genes in Fungi.</title>
        <authorList>
            <consortium name="DOE Joint Genome Institute"/>
            <person name="Mondo S.J."/>
            <person name="Dannebaum R.O."/>
            <person name="Kuo R.C."/>
            <person name="Labutti K."/>
            <person name="Haridas S."/>
            <person name="Kuo A."/>
            <person name="Salamov A."/>
            <person name="Ahrendt S.R."/>
            <person name="Lipzen A."/>
            <person name="Sullivan W."/>
            <person name="Andreopoulos W.B."/>
            <person name="Clum A."/>
            <person name="Lindquist E."/>
            <person name="Daum C."/>
            <person name="Ramamoorthy G.K."/>
            <person name="Gryganskyi A."/>
            <person name="Culley D."/>
            <person name="Magnuson J.K."/>
            <person name="James T.Y."/>
            <person name="O'Malley M.A."/>
            <person name="Stajich J.E."/>
            <person name="Spatafora J.W."/>
            <person name="Visel A."/>
            <person name="Grigoriev I.V."/>
        </authorList>
    </citation>
    <scope>NUCLEOTIDE SEQUENCE [LARGE SCALE GENOMIC DNA]</scope>
    <source>
        <strain evidence="11 12">CBS 129021</strain>
    </source>
</reference>
<dbReference type="Pfam" id="PF12359">
    <property type="entry name" value="DUF3645"/>
    <property type="match status" value="1"/>
</dbReference>
<dbReference type="Pfam" id="PF12340">
    <property type="entry name" value="DUF3638"/>
    <property type="match status" value="1"/>
</dbReference>
<dbReference type="STRING" id="1141098.A0A1Y2E7V6"/>
<dbReference type="GeneID" id="63774385"/>
<keyword evidence="4" id="KW-0833">Ubl conjugation pathway</keyword>
<dbReference type="EMBL" id="MCFJ01000004">
    <property type="protein sequence ID" value="ORY67517.1"/>
    <property type="molecule type" value="Genomic_DNA"/>
</dbReference>
<feature type="compositionally biased region" description="Polar residues" evidence="7">
    <location>
        <begin position="1868"/>
        <end position="1878"/>
    </location>
</feature>
<feature type="domain" description="DUF3638" evidence="8">
    <location>
        <begin position="2043"/>
        <end position="2271"/>
    </location>
</feature>
<dbReference type="InterPro" id="IPR022099">
    <property type="entry name" value="DUF3638"/>
</dbReference>
<keyword evidence="6" id="KW-0788">Thiol protease</keyword>
<comment type="caution">
    <text evidence="11">The sequence shown here is derived from an EMBL/GenBank/DDBJ whole genome shotgun (WGS) entry which is preliminary data.</text>
</comment>
<dbReference type="EC" id="3.4.19.12" evidence="2"/>
<evidence type="ECO:0000256" key="4">
    <source>
        <dbReference type="ARBA" id="ARBA00022786"/>
    </source>
</evidence>
<accession>A0A1Y2E7V6</accession>